<dbReference type="PANTHER" id="PTHR34136">
    <property type="match status" value="1"/>
</dbReference>
<dbReference type="CDD" id="cd06533">
    <property type="entry name" value="Glyco_transf_WecG_TagA"/>
    <property type="match status" value="1"/>
</dbReference>
<evidence type="ECO:0000313" key="4">
    <source>
        <dbReference type="Proteomes" id="UP000262195"/>
    </source>
</evidence>
<keyword evidence="2 3" id="KW-0808">Transferase</keyword>
<keyword evidence="1" id="KW-0328">Glycosyltransferase</keyword>
<dbReference type="Pfam" id="PF03808">
    <property type="entry name" value="Glyco_tran_WecG"/>
    <property type="match status" value="1"/>
</dbReference>
<reference evidence="3 4" key="1">
    <citation type="journal article" date="2018" name="Nat. Biotechnol.">
        <title>A standardized bacterial taxonomy based on genome phylogeny substantially revises the tree of life.</title>
        <authorList>
            <person name="Parks D.H."/>
            <person name="Chuvochina M."/>
            <person name="Waite D.W."/>
            <person name="Rinke C."/>
            <person name="Skarshewski A."/>
            <person name="Chaumeil P.A."/>
            <person name="Hugenholtz P."/>
        </authorList>
    </citation>
    <scope>NUCLEOTIDE SEQUENCE [LARGE SCALE GENOMIC DNA]</scope>
    <source>
        <strain evidence="3">UBA11306</strain>
    </source>
</reference>
<evidence type="ECO:0000256" key="2">
    <source>
        <dbReference type="ARBA" id="ARBA00022679"/>
    </source>
</evidence>
<dbReference type="RefSeq" id="WP_022795665.1">
    <property type="nucleotide sequence ID" value="NZ_JBQEAI010000034.1"/>
</dbReference>
<name>A0A3D4S5J8_9ENTE</name>
<accession>A0A3D4S5J8</accession>
<dbReference type="GO" id="GO:0016758">
    <property type="term" value="F:hexosyltransferase activity"/>
    <property type="evidence" value="ECO:0007669"/>
    <property type="project" value="TreeGrafter"/>
</dbReference>
<dbReference type="PANTHER" id="PTHR34136:SF1">
    <property type="entry name" value="UDP-N-ACETYL-D-MANNOSAMINURONIC ACID TRANSFERASE"/>
    <property type="match status" value="1"/>
</dbReference>
<dbReference type="STRING" id="1121105.GCA_000421665_00370"/>
<dbReference type="EMBL" id="DQHO01000027">
    <property type="protein sequence ID" value="HCS93878.1"/>
    <property type="molecule type" value="Genomic_DNA"/>
</dbReference>
<sequence length="256" mass="29226">MSTDRKTEVILGLPVDQLSYEEILSDLPIYKTAGKQMRLTSVNPQILLHASKYPEVCEYVKKSTHRLPDGIGVVLVSKLTTGTITDRITGYDLMLQLLAYADRHHNRIFLYGAHPDVLKKTVEQISRDYPHIEIVGHIDGYHEAGEAEVVEQINLAHPDFLFVALGFPKQELFLSRNWEKLTVPVIEDVGGSFDVIGGAVKRAPDFFIKSHLEWAYRSFSSPKRFKRAFELPVFLVKALWVHFFRFLKDKGARDSE</sequence>
<dbReference type="Proteomes" id="UP000262195">
    <property type="component" value="Unassembled WGS sequence"/>
</dbReference>
<gene>
    <name evidence="3" type="ORF">DIW15_04130</name>
</gene>
<dbReference type="NCBIfam" id="TIGR00696">
    <property type="entry name" value="wecG_tagA_cpsF"/>
    <property type="match status" value="1"/>
</dbReference>
<evidence type="ECO:0000256" key="1">
    <source>
        <dbReference type="ARBA" id="ARBA00022676"/>
    </source>
</evidence>
<dbReference type="InterPro" id="IPR004629">
    <property type="entry name" value="WecG_TagA_CpsF"/>
</dbReference>
<comment type="caution">
    <text evidence="3">The sequence shown here is derived from an EMBL/GenBank/DDBJ whole genome shotgun (WGS) entry which is preliminary data.</text>
</comment>
<evidence type="ECO:0000313" key="3">
    <source>
        <dbReference type="EMBL" id="HCS93878.1"/>
    </source>
</evidence>
<organism evidence="3 4">
    <name type="scientific">Bavariicoccus seileri</name>
    <dbReference type="NCBI Taxonomy" id="549685"/>
    <lineage>
        <taxon>Bacteria</taxon>
        <taxon>Bacillati</taxon>
        <taxon>Bacillota</taxon>
        <taxon>Bacilli</taxon>
        <taxon>Lactobacillales</taxon>
        <taxon>Enterococcaceae</taxon>
        <taxon>Bavariicoccus</taxon>
    </lineage>
</organism>
<protein>
    <submittedName>
        <fullName evidence="3">Glycosyltransferase</fullName>
    </submittedName>
</protein>
<proteinExistence type="predicted"/>
<dbReference type="AlphaFoldDB" id="A0A3D4S5J8"/>